<dbReference type="GO" id="GO:0008236">
    <property type="term" value="F:serine-type peptidase activity"/>
    <property type="evidence" value="ECO:0007669"/>
    <property type="project" value="InterPro"/>
</dbReference>
<feature type="chain" id="PRO_5012657748" evidence="1">
    <location>
        <begin position="22"/>
        <end position="438"/>
    </location>
</feature>
<evidence type="ECO:0000313" key="4">
    <source>
        <dbReference type="Proteomes" id="UP000242592"/>
    </source>
</evidence>
<dbReference type="Proteomes" id="UP000242592">
    <property type="component" value="Unassembled WGS sequence"/>
</dbReference>
<dbReference type="GO" id="GO:0004175">
    <property type="term" value="F:endopeptidase activity"/>
    <property type="evidence" value="ECO:0007669"/>
    <property type="project" value="TreeGrafter"/>
</dbReference>
<dbReference type="STRING" id="1123380.SAMN02745199_0439"/>
<accession>A0A1M5RBR6</accession>
<evidence type="ECO:0000313" key="3">
    <source>
        <dbReference type="EMBL" id="SHH23499.1"/>
    </source>
</evidence>
<dbReference type="OrthoDB" id="1653205at2"/>
<organism evidence="3 4">
    <name type="scientific">Thermosipho atlanticus DSM 15807</name>
    <dbReference type="NCBI Taxonomy" id="1123380"/>
    <lineage>
        <taxon>Bacteria</taxon>
        <taxon>Thermotogati</taxon>
        <taxon>Thermotogota</taxon>
        <taxon>Thermotogae</taxon>
        <taxon>Thermotogales</taxon>
        <taxon>Fervidobacteriaceae</taxon>
        <taxon>Thermosipho</taxon>
    </lineage>
</organism>
<feature type="signal peptide" evidence="1">
    <location>
        <begin position="1"/>
        <end position="21"/>
    </location>
</feature>
<proteinExistence type="predicted"/>
<gene>
    <name evidence="3" type="ORF">SAMN02745199_0439</name>
</gene>
<keyword evidence="4" id="KW-1185">Reference proteome</keyword>
<dbReference type="PANTHER" id="PTHR32060:SF30">
    <property type="entry name" value="CARBOXY-TERMINAL PROCESSING PROTEASE CTPA"/>
    <property type="match status" value="1"/>
</dbReference>
<dbReference type="AlphaFoldDB" id="A0A1M5RBR6"/>
<protein>
    <submittedName>
        <fullName evidence="3">Peptidase family S41</fullName>
    </submittedName>
</protein>
<dbReference type="RefSeq" id="WP_073071659.1">
    <property type="nucleotide sequence ID" value="NZ_FQXN01000001.1"/>
</dbReference>
<dbReference type="GO" id="GO:0030288">
    <property type="term" value="C:outer membrane-bounded periplasmic space"/>
    <property type="evidence" value="ECO:0007669"/>
    <property type="project" value="TreeGrafter"/>
</dbReference>
<dbReference type="GO" id="GO:0006508">
    <property type="term" value="P:proteolysis"/>
    <property type="evidence" value="ECO:0007669"/>
    <property type="project" value="InterPro"/>
</dbReference>
<reference evidence="4" key="1">
    <citation type="submission" date="2016-11" db="EMBL/GenBank/DDBJ databases">
        <authorList>
            <person name="Varghese N."/>
            <person name="Submissions S."/>
        </authorList>
    </citation>
    <scope>NUCLEOTIDE SEQUENCE [LARGE SCALE GENOMIC DNA]</scope>
    <source>
        <strain evidence="4">DSM 15807</strain>
    </source>
</reference>
<dbReference type="GO" id="GO:0007165">
    <property type="term" value="P:signal transduction"/>
    <property type="evidence" value="ECO:0007669"/>
    <property type="project" value="TreeGrafter"/>
</dbReference>
<sequence length="438" mass="51548">MRNIQKWISILLLLFAMTSFNQQLFSPEELQKDFEIYINYILKAGIDPFEFVSQEKFYSEVNRIKGQLNKPMTKGEFFKTIAPIIHIFSDGHYGVFFNITPDTLVMPFEPVVVGNRLFVKNSLVNELENKAEILKIDDRNVEEIINDLKQFLPKIRSQAIYPLVSFLISYFPVIENKSTFKLLLMVDNTKKLVKITAIKYNEKLKRTKQLYTDYDKEISFERRENIGVLKIKTFNYQSQTYYKKFLERTFSENKDLSDLIIDLRGNLGGPLDNVWELFKYLIDKVQKLWGFYYVYTTVNGNKEKRLKLKYTLNTNIVPAKDNFKGKVWLLTDKQMASSAIIATYLFKKFGLGKIIGEEPQEPVNALAVGKQLYILPNTQLVVVIPNVSYWFEKEPKIVIDYERKMTENERIEWLLGNKDVMLDYVFEIINKNREESEE</sequence>
<evidence type="ECO:0000256" key="1">
    <source>
        <dbReference type="SAM" id="SignalP"/>
    </source>
</evidence>
<dbReference type="SUPFAM" id="SSF52096">
    <property type="entry name" value="ClpP/crotonase"/>
    <property type="match status" value="1"/>
</dbReference>
<keyword evidence="1" id="KW-0732">Signal</keyword>
<dbReference type="Pfam" id="PF03572">
    <property type="entry name" value="Peptidase_S41"/>
    <property type="match status" value="1"/>
</dbReference>
<dbReference type="InterPro" id="IPR029045">
    <property type="entry name" value="ClpP/crotonase-like_dom_sf"/>
</dbReference>
<name>A0A1M5RBR6_9BACT</name>
<dbReference type="EMBL" id="FQXN01000001">
    <property type="protein sequence ID" value="SHH23499.1"/>
    <property type="molecule type" value="Genomic_DNA"/>
</dbReference>
<evidence type="ECO:0000259" key="2">
    <source>
        <dbReference type="SMART" id="SM00245"/>
    </source>
</evidence>
<dbReference type="SMART" id="SM00245">
    <property type="entry name" value="TSPc"/>
    <property type="match status" value="1"/>
</dbReference>
<feature type="domain" description="Tail specific protease" evidence="2">
    <location>
        <begin position="181"/>
        <end position="385"/>
    </location>
</feature>
<dbReference type="Gene3D" id="3.90.226.10">
    <property type="entry name" value="2-enoyl-CoA Hydratase, Chain A, domain 1"/>
    <property type="match status" value="1"/>
</dbReference>
<dbReference type="InterPro" id="IPR005151">
    <property type="entry name" value="Tail-specific_protease"/>
</dbReference>
<dbReference type="PANTHER" id="PTHR32060">
    <property type="entry name" value="TAIL-SPECIFIC PROTEASE"/>
    <property type="match status" value="1"/>
</dbReference>